<name>A0A8J6ZNU7_DESMC</name>
<dbReference type="InterPro" id="IPR050330">
    <property type="entry name" value="Bact_OuterMem_StrucFunc"/>
</dbReference>
<feature type="region of interest" description="Disordered" evidence="2">
    <location>
        <begin position="14"/>
        <end position="39"/>
    </location>
</feature>
<dbReference type="Gene3D" id="3.30.1330.60">
    <property type="entry name" value="OmpA-like domain"/>
    <property type="match status" value="1"/>
</dbReference>
<accession>A0A8J6ZNU7</accession>
<dbReference type="SUPFAM" id="SSF103088">
    <property type="entry name" value="OmpA-like"/>
    <property type="match status" value="1"/>
</dbReference>
<gene>
    <name evidence="4" type="ORF">IQ276_08885</name>
</gene>
<feature type="compositionally biased region" description="Low complexity" evidence="2">
    <location>
        <begin position="64"/>
        <end position="76"/>
    </location>
</feature>
<dbReference type="PROSITE" id="PS51123">
    <property type="entry name" value="OMPA_2"/>
    <property type="match status" value="1"/>
</dbReference>
<dbReference type="AlphaFoldDB" id="A0A8J6ZNU7"/>
<feature type="region of interest" description="Disordered" evidence="2">
    <location>
        <begin position="403"/>
        <end position="487"/>
    </location>
</feature>
<keyword evidence="5" id="KW-1185">Reference proteome</keyword>
<keyword evidence="1" id="KW-0472">Membrane</keyword>
<feature type="region of interest" description="Disordered" evidence="2">
    <location>
        <begin position="63"/>
        <end position="88"/>
    </location>
</feature>
<evidence type="ECO:0000256" key="1">
    <source>
        <dbReference type="PROSITE-ProRule" id="PRU00473"/>
    </source>
</evidence>
<feature type="compositionally biased region" description="Polar residues" evidence="2">
    <location>
        <begin position="183"/>
        <end position="206"/>
    </location>
</feature>
<feature type="compositionally biased region" description="Polar residues" evidence="2">
    <location>
        <begin position="14"/>
        <end position="37"/>
    </location>
</feature>
<reference evidence="4" key="1">
    <citation type="submission" date="2020-10" db="EMBL/GenBank/DDBJ databases">
        <authorList>
            <person name="Castelo-Branco R."/>
            <person name="Eusebio N."/>
            <person name="Adriana R."/>
            <person name="Vieira A."/>
            <person name="Brugerolle De Fraissinette N."/>
            <person name="Rezende De Castro R."/>
            <person name="Schneider M.P."/>
            <person name="Vasconcelos V."/>
            <person name="Leao P.N."/>
        </authorList>
    </citation>
    <scope>NUCLEOTIDE SEQUENCE</scope>
    <source>
        <strain evidence="4">LEGE 12446</strain>
    </source>
</reference>
<feature type="compositionally biased region" description="Acidic residues" evidence="2">
    <location>
        <begin position="168"/>
        <end position="178"/>
    </location>
</feature>
<feature type="domain" description="OmpA-like" evidence="3">
    <location>
        <begin position="542"/>
        <end position="667"/>
    </location>
</feature>
<dbReference type="PANTHER" id="PTHR30329:SF21">
    <property type="entry name" value="LIPOPROTEIN YIAD-RELATED"/>
    <property type="match status" value="1"/>
</dbReference>
<dbReference type="Proteomes" id="UP000622533">
    <property type="component" value="Unassembled WGS sequence"/>
</dbReference>
<organism evidence="4 5">
    <name type="scientific">Desmonostoc muscorum LEGE 12446</name>
    <dbReference type="NCBI Taxonomy" id="1828758"/>
    <lineage>
        <taxon>Bacteria</taxon>
        <taxon>Bacillati</taxon>
        <taxon>Cyanobacteriota</taxon>
        <taxon>Cyanophyceae</taxon>
        <taxon>Nostocales</taxon>
        <taxon>Nostocaceae</taxon>
        <taxon>Desmonostoc</taxon>
    </lineage>
</organism>
<evidence type="ECO:0000313" key="5">
    <source>
        <dbReference type="Proteomes" id="UP000622533"/>
    </source>
</evidence>
<dbReference type="PANTHER" id="PTHR30329">
    <property type="entry name" value="STATOR ELEMENT OF FLAGELLAR MOTOR COMPLEX"/>
    <property type="match status" value="1"/>
</dbReference>
<dbReference type="Pfam" id="PF00691">
    <property type="entry name" value="OmpA"/>
    <property type="match status" value="1"/>
</dbReference>
<feature type="region of interest" description="Disordered" evidence="2">
    <location>
        <begin position="167"/>
        <end position="235"/>
    </location>
</feature>
<dbReference type="RefSeq" id="WP_193915259.1">
    <property type="nucleotide sequence ID" value="NZ_JADEXS020000001.1"/>
</dbReference>
<dbReference type="Pfam" id="PF13699">
    <property type="entry name" value="eCIS_core"/>
    <property type="match status" value="1"/>
</dbReference>
<dbReference type="CDD" id="cd07185">
    <property type="entry name" value="OmpA_C-like"/>
    <property type="match status" value="1"/>
</dbReference>
<evidence type="ECO:0000256" key="2">
    <source>
        <dbReference type="SAM" id="MobiDB-lite"/>
    </source>
</evidence>
<dbReference type="InterPro" id="IPR036737">
    <property type="entry name" value="OmpA-like_sf"/>
</dbReference>
<protein>
    <submittedName>
        <fullName evidence="4">DUF4157 domain-containing protein</fullName>
    </submittedName>
</protein>
<evidence type="ECO:0000313" key="4">
    <source>
        <dbReference type="EMBL" id="MBE9022536.1"/>
    </source>
</evidence>
<dbReference type="EMBL" id="JADEXS010000086">
    <property type="protein sequence ID" value="MBE9022536.1"/>
    <property type="molecule type" value="Genomic_DNA"/>
</dbReference>
<dbReference type="GO" id="GO:0016020">
    <property type="term" value="C:membrane"/>
    <property type="evidence" value="ECO:0007669"/>
    <property type="project" value="UniProtKB-UniRule"/>
</dbReference>
<feature type="compositionally biased region" description="Basic and acidic residues" evidence="2">
    <location>
        <begin position="461"/>
        <end position="472"/>
    </location>
</feature>
<dbReference type="InterPro" id="IPR025295">
    <property type="entry name" value="eCIS_core_dom"/>
</dbReference>
<proteinExistence type="predicted"/>
<dbReference type="InterPro" id="IPR006665">
    <property type="entry name" value="OmpA-like"/>
</dbReference>
<comment type="caution">
    <text evidence="4">The sequence shown here is derived from an EMBL/GenBank/DDBJ whole genome shotgun (WGS) entry which is preliminary data.</text>
</comment>
<feature type="region of interest" description="Disordered" evidence="2">
    <location>
        <begin position="632"/>
        <end position="654"/>
    </location>
</feature>
<feature type="compositionally biased region" description="Pro residues" evidence="2">
    <location>
        <begin position="431"/>
        <end position="440"/>
    </location>
</feature>
<sequence>MSDVYRQAPKRLRTLQQKKSTASHLTNSSLASPNIPTLANPIPSFGSQINTAAPQILTEASPDLQQTQSGQEQLLQAKPEAVKQSPLTHDISRISLHRPQAKLTVGEPDDQYEQEANRVADQIMRMAIPEPKINQGNIGLQDAHTQEEVQAKPSAAAITPLVQREAMLEEEDEDEEEELQTKPLHTSIQRKTSQEEASPQLATDTGFQGGDNFESRLNSSENGGSPLPNDVRSFMEPRFGTDFSQVRVHTGSEAIQMNRDLNAQAFTHKQNIFFGAGKSPGNDALTAHELTHVVQQTGAAQRKLIQRAIDPTYNVTNGLFKVDATTGGSNLPIRIAFEPSVTAPYSNQIGLIQIVRLTDAGGANIEPQSLPAARGASLRTTADATTGVEGGYFTDVLHNDAPAHGGAGTDAPAGSALPPQYPFDTSSDPANPNPAQPNPATPGLSRPSSGGAQGAIIGYKRSNDPGDIKAAELTDAPGYPTVNPANTDLNFDFETVAKGEDTMTTYGALHWNFEIRSGVVQNENASVQEGQSATFDAALEKHRDFYVHEPVIFYFDFDSDVLSATETAKIDTFLDYLGRFPDVQVTPEGFADRRGGASQHNLDLSLRRASAVGDALRAKGVPEAQISAVTIGSGATEDFTPDATTNQDAEANRRGNRRVVLSFKHEPAAAPAAGGGGATP</sequence>
<evidence type="ECO:0000259" key="3">
    <source>
        <dbReference type="PROSITE" id="PS51123"/>
    </source>
</evidence>